<comment type="caution">
    <text evidence="1">The sequence shown here is derived from an EMBL/GenBank/DDBJ whole genome shotgun (WGS) entry which is preliminary data.</text>
</comment>
<reference evidence="1" key="1">
    <citation type="submission" date="2023-03" db="EMBL/GenBank/DDBJ databases">
        <title>Massive genome expansion in bonnet fungi (Mycena s.s.) driven by repeated elements and novel gene families across ecological guilds.</title>
        <authorList>
            <consortium name="Lawrence Berkeley National Laboratory"/>
            <person name="Harder C.B."/>
            <person name="Miyauchi S."/>
            <person name="Viragh M."/>
            <person name="Kuo A."/>
            <person name="Thoen E."/>
            <person name="Andreopoulos B."/>
            <person name="Lu D."/>
            <person name="Skrede I."/>
            <person name="Drula E."/>
            <person name="Henrissat B."/>
            <person name="Morin E."/>
            <person name="Kohler A."/>
            <person name="Barry K."/>
            <person name="LaButti K."/>
            <person name="Morin E."/>
            <person name="Salamov A."/>
            <person name="Lipzen A."/>
            <person name="Mereny Z."/>
            <person name="Hegedus B."/>
            <person name="Baldrian P."/>
            <person name="Stursova M."/>
            <person name="Weitz H."/>
            <person name="Taylor A."/>
            <person name="Grigoriev I.V."/>
            <person name="Nagy L.G."/>
            <person name="Martin F."/>
            <person name="Kauserud H."/>
        </authorList>
    </citation>
    <scope>NUCLEOTIDE SEQUENCE</scope>
    <source>
        <strain evidence="1">CBHHK182m</strain>
    </source>
</reference>
<organism evidence="1 2">
    <name type="scientific">Mycena metata</name>
    <dbReference type="NCBI Taxonomy" id="1033252"/>
    <lineage>
        <taxon>Eukaryota</taxon>
        <taxon>Fungi</taxon>
        <taxon>Dikarya</taxon>
        <taxon>Basidiomycota</taxon>
        <taxon>Agaricomycotina</taxon>
        <taxon>Agaricomycetes</taxon>
        <taxon>Agaricomycetidae</taxon>
        <taxon>Agaricales</taxon>
        <taxon>Marasmiineae</taxon>
        <taxon>Mycenaceae</taxon>
        <taxon>Mycena</taxon>
    </lineage>
</organism>
<dbReference type="Proteomes" id="UP001215598">
    <property type="component" value="Unassembled WGS sequence"/>
</dbReference>
<accession>A0AAD7JZ85</accession>
<proteinExistence type="predicted"/>
<sequence>MHPQALDTVPPVITWLDDIIKDEPDASTFLELDIQRLLSLADSQQQEGDMLKSRTTGNAMENLQAAYVAYGRAARLLLKHIPSHPQFETGLSVLDTSTVLANQGAVAWEIASIWTRLVELCQAPAERAHFEHNFAEMRVTHQSPGAGVNHPPTIVHDYGILNAPTEVVVDDGGVGTRNVDSLLAHWAHHQWSPVDEVMEATRQYLIHILESRAARRAVINLRGSDAQLFLDASQNLLQRRCLPDATSCSKTRKLMRKLSAASGQLPAALFLTSLSEPHNNLAFGGGFGHATVADGDDAVGWAKVEPTHWGAEPDIDIAPIWIHDYGMAGVASKVGVDDSPAHAAEYVVTFLIP</sequence>
<dbReference type="Gene3D" id="1.20.58.80">
    <property type="entry name" value="Phosphotransferase system, lactose/cellobiose-type IIA subunit"/>
    <property type="match status" value="1"/>
</dbReference>
<gene>
    <name evidence="1" type="ORF">B0H16DRAFT_1714611</name>
</gene>
<keyword evidence="2" id="KW-1185">Reference proteome</keyword>
<evidence type="ECO:0000313" key="1">
    <source>
        <dbReference type="EMBL" id="KAJ7772412.1"/>
    </source>
</evidence>
<protein>
    <submittedName>
        <fullName evidence="1">Uncharacterized protein</fullName>
    </submittedName>
</protein>
<name>A0AAD7JZ85_9AGAR</name>
<evidence type="ECO:0000313" key="2">
    <source>
        <dbReference type="Proteomes" id="UP001215598"/>
    </source>
</evidence>
<dbReference type="AlphaFoldDB" id="A0AAD7JZ85"/>
<dbReference type="EMBL" id="JARKIB010000014">
    <property type="protein sequence ID" value="KAJ7772412.1"/>
    <property type="molecule type" value="Genomic_DNA"/>
</dbReference>